<sequence length="346" mass="39376">MASLLSNVSPSRDDTCTACYPFLNWDEYNNKHQHENAIIFRSLVATVKLQPALDDSLEAKAVNFLNTVDPNEGESADAFLGSFASLSHEPSTEFVQSMIVLVSSASEVITTTTMKVLKNLIWFISAKLNLTLVKADLIPQLILTLNPLSLSFAEAEDIHTSLISTITWSAWLSTPDGLRQLEIEDQNEQQVVHKTVFQQVVAPSAKYISHLCVNRNSIIDGDQSKFFLELLSHLLRISSYYQPTMDCVFRIPVFLTIPSCLTFFEHDKTIWYFLYRMNNTQLYWNKTRGKVRQMWKTVHRVLRMEGIEDVIAQKLQNDGNGDWGQNIVVQSIEWKGLLGMNLPGRR</sequence>
<comment type="caution">
    <text evidence="1">The sequence shown here is derived from an EMBL/GenBank/DDBJ whole genome shotgun (WGS) entry which is preliminary data.</text>
</comment>
<organism evidence="1 2">
    <name type="scientific">Blattamonas nauphoetae</name>
    <dbReference type="NCBI Taxonomy" id="2049346"/>
    <lineage>
        <taxon>Eukaryota</taxon>
        <taxon>Metamonada</taxon>
        <taxon>Preaxostyla</taxon>
        <taxon>Oxymonadida</taxon>
        <taxon>Blattamonas</taxon>
    </lineage>
</organism>
<dbReference type="EMBL" id="JARBJD010000082">
    <property type="protein sequence ID" value="KAK2954146.1"/>
    <property type="molecule type" value="Genomic_DNA"/>
</dbReference>
<reference evidence="1 2" key="1">
    <citation type="journal article" date="2022" name="bioRxiv">
        <title>Genomics of Preaxostyla Flagellates Illuminates Evolutionary Transitions and the Path Towards Mitochondrial Loss.</title>
        <authorList>
            <person name="Novak L.V.F."/>
            <person name="Treitli S.C."/>
            <person name="Pyrih J."/>
            <person name="Halakuc P."/>
            <person name="Pipaliya S.V."/>
            <person name="Vacek V."/>
            <person name="Brzon O."/>
            <person name="Soukal P."/>
            <person name="Eme L."/>
            <person name="Dacks J.B."/>
            <person name="Karnkowska A."/>
            <person name="Elias M."/>
            <person name="Hampl V."/>
        </authorList>
    </citation>
    <scope>NUCLEOTIDE SEQUENCE [LARGE SCALE GENOMIC DNA]</scope>
    <source>
        <strain evidence="1">NAU3</strain>
        <tissue evidence="1">Gut</tissue>
    </source>
</reference>
<evidence type="ECO:0000313" key="2">
    <source>
        <dbReference type="Proteomes" id="UP001281761"/>
    </source>
</evidence>
<gene>
    <name evidence="1" type="ORF">BLNAU_10963</name>
</gene>
<dbReference type="Proteomes" id="UP001281761">
    <property type="component" value="Unassembled WGS sequence"/>
</dbReference>
<name>A0ABQ9XSV0_9EUKA</name>
<accession>A0ABQ9XSV0</accession>
<evidence type="ECO:0000313" key="1">
    <source>
        <dbReference type="EMBL" id="KAK2954146.1"/>
    </source>
</evidence>
<keyword evidence="2" id="KW-1185">Reference proteome</keyword>
<proteinExistence type="predicted"/>
<protein>
    <submittedName>
        <fullName evidence="1">Uncharacterized protein</fullName>
    </submittedName>
</protein>